<dbReference type="GO" id="GO:0006695">
    <property type="term" value="P:cholesterol biosynthetic process"/>
    <property type="evidence" value="ECO:0007669"/>
    <property type="project" value="TreeGrafter"/>
</dbReference>
<protein>
    <submittedName>
        <fullName evidence="8">Delta(14)-sterol reductase LBR-like</fullName>
    </submittedName>
</protein>
<proteinExistence type="inferred from homology"/>
<dbReference type="Pfam" id="PF01222">
    <property type="entry name" value="ERG4_ERG24"/>
    <property type="match status" value="1"/>
</dbReference>
<feature type="transmembrane region" description="Helical" evidence="6">
    <location>
        <begin position="98"/>
        <end position="116"/>
    </location>
</feature>
<accession>A0A9U8EAL5</accession>
<feature type="transmembrane region" description="Helical" evidence="6">
    <location>
        <begin position="252"/>
        <end position="270"/>
    </location>
</feature>
<dbReference type="GeneID" id="106065041"/>
<reference evidence="8" key="1">
    <citation type="submission" date="2025-08" db="UniProtKB">
        <authorList>
            <consortium name="RefSeq"/>
        </authorList>
    </citation>
    <scope>IDENTIFICATION</scope>
</reference>
<dbReference type="RefSeq" id="XP_013079245.2">
    <property type="nucleotide sequence ID" value="XM_013223791.2"/>
</dbReference>
<dbReference type="Proteomes" id="UP001165740">
    <property type="component" value="Chromosome 3"/>
</dbReference>
<evidence type="ECO:0000256" key="3">
    <source>
        <dbReference type="ARBA" id="ARBA00022692"/>
    </source>
</evidence>
<dbReference type="Gene3D" id="1.20.120.1630">
    <property type="match status" value="1"/>
</dbReference>
<evidence type="ECO:0000313" key="7">
    <source>
        <dbReference type="Proteomes" id="UP001165740"/>
    </source>
</evidence>
<comment type="similarity">
    <text evidence="2">Belongs to the ERG4/ERG24 family.</text>
</comment>
<dbReference type="InterPro" id="IPR001171">
    <property type="entry name" value="ERG24_DHCR-like"/>
</dbReference>
<feature type="transmembrane region" description="Helical" evidence="6">
    <location>
        <begin position="184"/>
        <end position="204"/>
    </location>
</feature>
<dbReference type="GO" id="GO:0050613">
    <property type="term" value="F:Delta14-sterol reductase activity"/>
    <property type="evidence" value="ECO:0007669"/>
    <property type="project" value="TreeGrafter"/>
</dbReference>
<keyword evidence="7" id="KW-1185">Reference proteome</keyword>
<dbReference type="PANTHER" id="PTHR21257">
    <property type="entry name" value="DELTA(14)-STEROL REDUCTASE"/>
    <property type="match status" value="1"/>
</dbReference>
<gene>
    <name evidence="8" type="primary">LOC106065041</name>
</gene>
<feature type="transmembrane region" description="Helical" evidence="6">
    <location>
        <begin position="20"/>
        <end position="42"/>
    </location>
</feature>
<evidence type="ECO:0000256" key="4">
    <source>
        <dbReference type="ARBA" id="ARBA00022989"/>
    </source>
</evidence>
<feature type="transmembrane region" description="Helical" evidence="6">
    <location>
        <begin position="216"/>
        <end position="232"/>
    </location>
</feature>
<dbReference type="GO" id="GO:0005789">
    <property type="term" value="C:endoplasmic reticulum membrane"/>
    <property type="evidence" value="ECO:0007669"/>
    <property type="project" value="TreeGrafter"/>
</dbReference>
<feature type="transmembrane region" description="Helical" evidence="6">
    <location>
        <begin position="63"/>
        <end position="86"/>
    </location>
</feature>
<comment type="subcellular location">
    <subcellularLocation>
        <location evidence="1">Membrane</location>
        <topology evidence="1">Multi-pass membrane protein</topology>
    </subcellularLocation>
</comment>
<evidence type="ECO:0000256" key="6">
    <source>
        <dbReference type="SAM" id="Phobius"/>
    </source>
</evidence>
<evidence type="ECO:0000256" key="5">
    <source>
        <dbReference type="ARBA" id="ARBA00023136"/>
    </source>
</evidence>
<evidence type="ECO:0000256" key="1">
    <source>
        <dbReference type="ARBA" id="ARBA00004141"/>
    </source>
</evidence>
<dbReference type="KEGG" id="bgt:106065041"/>
<dbReference type="GO" id="GO:0005637">
    <property type="term" value="C:nuclear inner membrane"/>
    <property type="evidence" value="ECO:0007669"/>
    <property type="project" value="TreeGrafter"/>
</dbReference>
<name>A0A9U8EAL5_BIOGL</name>
<dbReference type="PANTHER" id="PTHR21257:SF52">
    <property type="entry name" value="DELTA(14)-STEROL REDUCTASE TM7SF2"/>
    <property type="match status" value="1"/>
</dbReference>
<feature type="transmembrane region" description="Helical" evidence="6">
    <location>
        <begin position="282"/>
        <end position="299"/>
    </location>
</feature>
<dbReference type="OMA" id="RCEKNQC"/>
<dbReference type="AlphaFoldDB" id="A0A9U8EAL5"/>
<dbReference type="OrthoDB" id="5326588at2759"/>
<evidence type="ECO:0000256" key="2">
    <source>
        <dbReference type="ARBA" id="ARBA00005402"/>
    </source>
</evidence>
<organism evidence="7 8">
    <name type="scientific">Biomphalaria glabrata</name>
    <name type="common">Bloodfluke planorb</name>
    <name type="synonym">Freshwater snail</name>
    <dbReference type="NCBI Taxonomy" id="6526"/>
    <lineage>
        <taxon>Eukaryota</taxon>
        <taxon>Metazoa</taxon>
        <taxon>Spiralia</taxon>
        <taxon>Lophotrochozoa</taxon>
        <taxon>Mollusca</taxon>
        <taxon>Gastropoda</taxon>
        <taxon>Heterobranchia</taxon>
        <taxon>Euthyneura</taxon>
        <taxon>Panpulmonata</taxon>
        <taxon>Hygrophila</taxon>
        <taxon>Lymnaeoidea</taxon>
        <taxon>Planorbidae</taxon>
        <taxon>Biomphalaria</taxon>
    </lineage>
</organism>
<keyword evidence="5 6" id="KW-0472">Membrane</keyword>
<feature type="transmembrane region" description="Helical" evidence="6">
    <location>
        <begin position="349"/>
        <end position="379"/>
    </location>
</feature>
<keyword evidence="3 6" id="KW-0812">Transmembrane</keyword>
<feature type="transmembrane region" description="Helical" evidence="6">
    <location>
        <begin position="128"/>
        <end position="149"/>
    </location>
</feature>
<sequence>MANRRGNIRLDDIIVPSVSLRWLVASILFMFLAPVFLIFLVLRCEKNQCMLLQLPMVIPTLPNVYFSMFSFYVVIGYILIVLLLAITHVPAVSYTENQAFSSMVTCITVLLVTYYLNPSLIKLLHSEYLRLLCVTTVLCYFLSFVFYILGRIGISTKDRDFSWPAAIFYGNTISIKIGDLDLKYFFYVYAGMIGWVLLDMIIFLNMIMEHKWNSSVIFLTITQSIFIAYTLYNEQFMQRKPFVKYVGLGFLWLMRVLMFLPFLHSLPVYFAATTEIRLPKPLILLAYILYLFGLIMYISCTQQKEGFQNEKLIQKAIRTVSVGASSGKRFLVSGYWGIVQKPDYVAYMIIWFSWTMACGLSNLSVIILLLMYGSVLVWLQQTTYYKQHTMGNNVWDKYETAVPKKLIPFIY</sequence>
<evidence type="ECO:0000313" key="8">
    <source>
        <dbReference type="RefSeq" id="XP_013079245.2"/>
    </source>
</evidence>
<keyword evidence="4 6" id="KW-1133">Transmembrane helix</keyword>